<dbReference type="OrthoDB" id="101984at2157"/>
<name>A0A2Z2MJ39_9EURY</name>
<feature type="domain" description="DUF2341" evidence="1">
    <location>
        <begin position="610"/>
        <end position="638"/>
    </location>
</feature>
<keyword evidence="3" id="KW-1185">Reference proteome</keyword>
<evidence type="ECO:0000313" key="3">
    <source>
        <dbReference type="Proteomes" id="UP000250125"/>
    </source>
</evidence>
<dbReference type="Proteomes" id="UP000250125">
    <property type="component" value="Chromosome"/>
</dbReference>
<dbReference type="Pfam" id="PF10102">
    <property type="entry name" value="DUF2341"/>
    <property type="match status" value="1"/>
</dbReference>
<dbReference type="KEGG" id="tsl:A3L11_03895"/>
<dbReference type="GeneID" id="33317352"/>
<accession>A0A2Z2MJ39</accession>
<dbReference type="AlphaFoldDB" id="A0A2Z2MJ39"/>
<evidence type="ECO:0000259" key="1">
    <source>
        <dbReference type="Pfam" id="PF10102"/>
    </source>
</evidence>
<proteinExistence type="predicted"/>
<sequence>MKRRGFLMNSAVLLLLIPLLLLIATYEDASSMIIASQGEKVEIERTFRVTSYLEEDFKNTLSLSTKRAIALTVDYATAERPLDNSSRALEQLVMYGHYSYIGGTNSNWTAREKFFMKNNTIRDWLRNMKWELRKQGYIMKTSPDDIMRNMKLTIAPLDSFHIVVNASIPNIVIEDLSGKVVYNSSIPQNGSVYVVIPIEGIEDPLFPHLTKGRASRIISACKFAYPSITPPYIKMDGYGQSSIKTFSGQLYNVPRGGKIFYGDKYISGSNLLGYVMANQPSESPNAPYIFNTSLNGKRTSPLSVFSPGDIGVMTFDSVSGGGTGTQAHWCEKNMEFRTNMTLPSTAPLNSLVLLVLNPSNVPFGSAVHDGNAASIRIYKRSDTACEMAPYWIEYWGDDKILIWLNTTDTRDYTVYYSTSDQSMEWEGNIALFPVHNESVTLPAAEEWSELVSDIPWESFFVRYSLKAESNARDFDSGVEMSFNSSKCLLVVKSISTSIFSGVDTEDIQIPIYLSPDNISKLGAQWTTNRAAIEITDVYGNKVPFWIEYWDSDGALIWVKANLTNDESLLEEFFKMMYGFMPSFVQRWMEWMFGWLSDYYYNAFLICPSDGQPTRGDGNKVFEFFDDFSGNSLDTSKWNYKTAQGGSYSVSNGILSLQGDKDSKADVWIWTKKTFPSSYVIGMKAYLKNQPFFMWYIDSDGDAWIEHIKRTTGYLREFNINDGSLSNNKENGGSYTKNRWSRLELYIDAGDFYTYQTTGQFKGTWGSPVSEYLWYLSESDEPIGLGQIYKGPAKYDFIYVRKYLDISDMKQDSIFLPVQTKIEFIDDNPGNPDHDGDKLAILQNWTNNLDNYNGAWHLDTAQRYEVVVSKVSDGLDLTFTYNPNLDITHESHTLVDSNPNGYELYATIDNNPQKDNNSATFHWIVAAPYPYNTYTDSQLTITPSESLPSSGGGYSTARVYDIQPFIDCIQAQKYFGVPGAPSFFERLEGGDTTNRAYYERMAAKMQEAVYGAARYPIGLISFILPKDLPPNLNFLVRKQPAADYIYLDYRNYPSDDPNAKKVYGISTNGGVSSPLLDENFYLTPAIARKIFGVQGASDLLEG</sequence>
<dbReference type="InterPro" id="IPR018765">
    <property type="entry name" value="DUF2341"/>
</dbReference>
<evidence type="ECO:0000313" key="2">
    <source>
        <dbReference type="EMBL" id="ASJ08419.1"/>
    </source>
</evidence>
<organism evidence="2 3">
    <name type="scientific">Thermococcus siculi</name>
    <dbReference type="NCBI Taxonomy" id="72803"/>
    <lineage>
        <taxon>Archaea</taxon>
        <taxon>Methanobacteriati</taxon>
        <taxon>Methanobacteriota</taxon>
        <taxon>Thermococci</taxon>
        <taxon>Thermococcales</taxon>
        <taxon>Thermococcaceae</taxon>
        <taxon>Thermococcus</taxon>
    </lineage>
</organism>
<dbReference type="EMBL" id="CP015103">
    <property type="protein sequence ID" value="ASJ08419.1"/>
    <property type="molecule type" value="Genomic_DNA"/>
</dbReference>
<reference evidence="2 3" key="1">
    <citation type="submission" date="2016-04" db="EMBL/GenBank/DDBJ databases">
        <title>Complete genome sequence of Thermococcus siculi type strain RG-20.</title>
        <authorList>
            <person name="Oger P.M."/>
        </authorList>
    </citation>
    <scope>NUCLEOTIDE SEQUENCE [LARGE SCALE GENOMIC DNA]</scope>
    <source>
        <strain evidence="2 3">RG-20</strain>
    </source>
</reference>
<protein>
    <recommendedName>
        <fullName evidence="1">DUF2341 domain-containing protein</fullName>
    </recommendedName>
</protein>
<gene>
    <name evidence="2" type="ORF">A3L11_03895</name>
</gene>
<dbReference type="RefSeq" id="WP_088855658.1">
    <property type="nucleotide sequence ID" value="NZ_CP015103.1"/>
</dbReference>